<dbReference type="AlphaFoldDB" id="A0A9D1HLM7"/>
<dbReference type="PROSITE" id="PS50977">
    <property type="entry name" value="HTH_TETR_2"/>
    <property type="match status" value="1"/>
</dbReference>
<evidence type="ECO:0000256" key="1">
    <source>
        <dbReference type="ARBA" id="ARBA00023015"/>
    </source>
</evidence>
<keyword evidence="1" id="KW-0805">Transcription regulation</keyword>
<keyword evidence="3" id="KW-0804">Transcription</keyword>
<evidence type="ECO:0000256" key="4">
    <source>
        <dbReference type="PROSITE-ProRule" id="PRU00335"/>
    </source>
</evidence>
<dbReference type="SUPFAM" id="SSF46689">
    <property type="entry name" value="Homeodomain-like"/>
    <property type="match status" value="1"/>
</dbReference>
<dbReference type="Gene3D" id="1.10.357.10">
    <property type="entry name" value="Tetracycline Repressor, domain 2"/>
    <property type="match status" value="1"/>
</dbReference>
<organism evidence="6 7">
    <name type="scientific">Candidatus Fimiplasma intestinipullorum</name>
    <dbReference type="NCBI Taxonomy" id="2840825"/>
    <lineage>
        <taxon>Bacteria</taxon>
        <taxon>Bacillati</taxon>
        <taxon>Bacillota</taxon>
        <taxon>Clostridia</taxon>
        <taxon>Eubacteriales</taxon>
        <taxon>Candidatus Fimiplasma</taxon>
    </lineage>
</organism>
<keyword evidence="2 4" id="KW-0238">DNA-binding</keyword>
<dbReference type="EMBL" id="DVMJ01000018">
    <property type="protein sequence ID" value="HIU12950.1"/>
    <property type="molecule type" value="Genomic_DNA"/>
</dbReference>
<dbReference type="InterPro" id="IPR036271">
    <property type="entry name" value="Tet_transcr_reg_TetR-rel_C_sf"/>
</dbReference>
<dbReference type="InterPro" id="IPR009057">
    <property type="entry name" value="Homeodomain-like_sf"/>
</dbReference>
<dbReference type="GO" id="GO:0003677">
    <property type="term" value="F:DNA binding"/>
    <property type="evidence" value="ECO:0007669"/>
    <property type="project" value="UniProtKB-UniRule"/>
</dbReference>
<accession>A0A9D1HLM7</accession>
<name>A0A9D1HLM7_9FIRM</name>
<dbReference type="Gene3D" id="1.10.10.60">
    <property type="entry name" value="Homeodomain-like"/>
    <property type="match status" value="1"/>
</dbReference>
<comment type="caution">
    <text evidence="6">The sequence shown here is derived from an EMBL/GenBank/DDBJ whole genome shotgun (WGS) entry which is preliminary data.</text>
</comment>
<evidence type="ECO:0000313" key="7">
    <source>
        <dbReference type="Proteomes" id="UP000824175"/>
    </source>
</evidence>
<proteinExistence type="predicted"/>
<dbReference type="SUPFAM" id="SSF48498">
    <property type="entry name" value="Tetracyclin repressor-like, C-terminal domain"/>
    <property type="match status" value="1"/>
</dbReference>
<evidence type="ECO:0000256" key="2">
    <source>
        <dbReference type="ARBA" id="ARBA00023125"/>
    </source>
</evidence>
<gene>
    <name evidence="6" type="ORF">IAD15_02645</name>
</gene>
<dbReference type="InterPro" id="IPR025996">
    <property type="entry name" value="MT1864/Rv1816-like_C"/>
</dbReference>
<sequence length="183" mass="21366">MPPKSKITKENVLQAAFEIVLQEGMTEVNARSIAKHLNCSTQPLFRLYPGMQALKAELYEKIYAFYRHYTHAYPISHDRLLQESVAYVEFARVYPHLFKAVYLSDAGGLRSSEDVLHAHYNRDIIQKMVEEYNLSYQESERLFLDVRFYTHGIAAYLVEGAIDMDEAEVRQRITRAIQTFKHE</sequence>
<feature type="domain" description="HTH tetR-type" evidence="5">
    <location>
        <begin position="6"/>
        <end position="66"/>
    </location>
</feature>
<protein>
    <submittedName>
        <fullName evidence="6">TetR/AcrR family transcriptional regulator</fullName>
    </submittedName>
</protein>
<dbReference type="Pfam" id="PF13305">
    <property type="entry name" value="TetR_C_33"/>
    <property type="match status" value="1"/>
</dbReference>
<evidence type="ECO:0000259" key="5">
    <source>
        <dbReference type="PROSITE" id="PS50977"/>
    </source>
</evidence>
<evidence type="ECO:0000313" key="6">
    <source>
        <dbReference type="EMBL" id="HIU12950.1"/>
    </source>
</evidence>
<dbReference type="InterPro" id="IPR001647">
    <property type="entry name" value="HTH_TetR"/>
</dbReference>
<evidence type="ECO:0000256" key="3">
    <source>
        <dbReference type="ARBA" id="ARBA00023163"/>
    </source>
</evidence>
<feature type="DNA-binding region" description="H-T-H motif" evidence="4">
    <location>
        <begin position="29"/>
        <end position="48"/>
    </location>
</feature>
<reference evidence="6" key="2">
    <citation type="journal article" date="2021" name="PeerJ">
        <title>Extensive microbial diversity within the chicken gut microbiome revealed by metagenomics and culture.</title>
        <authorList>
            <person name="Gilroy R."/>
            <person name="Ravi A."/>
            <person name="Getino M."/>
            <person name="Pursley I."/>
            <person name="Horton D.L."/>
            <person name="Alikhan N.F."/>
            <person name="Baker D."/>
            <person name="Gharbi K."/>
            <person name="Hall N."/>
            <person name="Watson M."/>
            <person name="Adriaenssens E.M."/>
            <person name="Foster-Nyarko E."/>
            <person name="Jarju S."/>
            <person name="Secka A."/>
            <person name="Antonio M."/>
            <person name="Oren A."/>
            <person name="Chaudhuri R.R."/>
            <person name="La Ragione R."/>
            <person name="Hildebrand F."/>
            <person name="Pallen M.J."/>
        </authorList>
    </citation>
    <scope>NUCLEOTIDE SEQUENCE</scope>
    <source>
        <strain evidence="6">CHK195-11698</strain>
    </source>
</reference>
<reference evidence="6" key="1">
    <citation type="submission" date="2020-10" db="EMBL/GenBank/DDBJ databases">
        <authorList>
            <person name="Gilroy R."/>
        </authorList>
    </citation>
    <scope>NUCLEOTIDE SEQUENCE</scope>
    <source>
        <strain evidence="6">CHK195-11698</strain>
    </source>
</reference>
<dbReference type="Proteomes" id="UP000824175">
    <property type="component" value="Unassembled WGS sequence"/>
</dbReference>